<dbReference type="AlphaFoldDB" id="A0A835HH09"/>
<dbReference type="EMBL" id="JADFTS010000007">
    <property type="protein sequence ID" value="KAF9598157.1"/>
    <property type="molecule type" value="Genomic_DNA"/>
</dbReference>
<evidence type="ECO:0000313" key="8">
    <source>
        <dbReference type="Proteomes" id="UP000631114"/>
    </source>
</evidence>
<dbReference type="Proteomes" id="UP000631114">
    <property type="component" value="Unassembled WGS sequence"/>
</dbReference>
<accession>A0A835HH09</accession>
<comment type="subcellular location">
    <subcellularLocation>
        <location evidence="1">Secreted</location>
    </subcellularLocation>
</comment>
<sequence length="162" mass="17954">MASPSFMFFLVITLGTIVCDIDAAPTVVVAPKASEVPNVKLSVYYETLSPSSSWFIYFQLSLIFENGLIDIIDLHLVPSGNARNNAIVCEHGEDEGFLNTVEACAIYLLPLDKHYPFLSCVGEYVKHENYNDEWIVCFEKTGMDETLIADCVKSGVGHHVNT</sequence>
<evidence type="ECO:0000256" key="3">
    <source>
        <dbReference type="ARBA" id="ARBA00022525"/>
    </source>
</evidence>
<name>A0A835HH09_9MAGN</name>
<dbReference type="PANTHER" id="PTHR13234:SF8">
    <property type="entry name" value="GAMMA-INTERFERON-INDUCIBLE LYSOSOMAL THIOL REDUCTASE"/>
    <property type="match status" value="1"/>
</dbReference>
<keyword evidence="8" id="KW-1185">Reference proteome</keyword>
<gene>
    <name evidence="7" type="ORF">IFM89_025714</name>
</gene>
<dbReference type="OrthoDB" id="958254at2759"/>
<comment type="caution">
    <text evidence="7">The sequence shown here is derived from an EMBL/GenBank/DDBJ whole genome shotgun (WGS) entry which is preliminary data.</text>
</comment>
<comment type="similarity">
    <text evidence="2">Belongs to the GILT family.</text>
</comment>
<dbReference type="Pfam" id="PF03227">
    <property type="entry name" value="GILT"/>
    <property type="match status" value="1"/>
</dbReference>
<keyword evidence="3" id="KW-0964">Secreted</keyword>
<dbReference type="GO" id="GO:0016671">
    <property type="term" value="F:oxidoreductase activity, acting on a sulfur group of donors, disulfide as acceptor"/>
    <property type="evidence" value="ECO:0007669"/>
    <property type="project" value="InterPro"/>
</dbReference>
<evidence type="ECO:0000256" key="4">
    <source>
        <dbReference type="ARBA" id="ARBA00022729"/>
    </source>
</evidence>
<evidence type="ECO:0000256" key="1">
    <source>
        <dbReference type="ARBA" id="ARBA00004613"/>
    </source>
</evidence>
<evidence type="ECO:0000313" key="7">
    <source>
        <dbReference type="EMBL" id="KAF9598157.1"/>
    </source>
</evidence>
<keyword evidence="4 6" id="KW-0732">Signal</keyword>
<protein>
    <submittedName>
        <fullName evidence="7">Uncharacterized protein</fullName>
    </submittedName>
</protein>
<organism evidence="7 8">
    <name type="scientific">Coptis chinensis</name>
    <dbReference type="NCBI Taxonomy" id="261450"/>
    <lineage>
        <taxon>Eukaryota</taxon>
        <taxon>Viridiplantae</taxon>
        <taxon>Streptophyta</taxon>
        <taxon>Embryophyta</taxon>
        <taxon>Tracheophyta</taxon>
        <taxon>Spermatophyta</taxon>
        <taxon>Magnoliopsida</taxon>
        <taxon>Ranunculales</taxon>
        <taxon>Ranunculaceae</taxon>
        <taxon>Coptidoideae</taxon>
        <taxon>Coptis</taxon>
    </lineage>
</organism>
<feature type="chain" id="PRO_5032436154" evidence="6">
    <location>
        <begin position="24"/>
        <end position="162"/>
    </location>
</feature>
<reference evidence="7 8" key="1">
    <citation type="submission" date="2020-10" db="EMBL/GenBank/DDBJ databases">
        <title>The Coptis chinensis genome and diversification of protoberbering-type alkaloids.</title>
        <authorList>
            <person name="Wang B."/>
            <person name="Shu S."/>
            <person name="Song C."/>
            <person name="Liu Y."/>
        </authorList>
    </citation>
    <scope>NUCLEOTIDE SEQUENCE [LARGE SCALE GENOMIC DNA]</scope>
    <source>
        <strain evidence="7">HL-2020</strain>
        <tissue evidence="7">Leaf</tissue>
    </source>
</reference>
<dbReference type="GO" id="GO:0005576">
    <property type="term" value="C:extracellular region"/>
    <property type="evidence" value="ECO:0007669"/>
    <property type="project" value="UniProtKB-SubCell"/>
</dbReference>
<evidence type="ECO:0000256" key="2">
    <source>
        <dbReference type="ARBA" id="ARBA00005679"/>
    </source>
</evidence>
<keyword evidence="5" id="KW-0325">Glycoprotein</keyword>
<evidence type="ECO:0000256" key="6">
    <source>
        <dbReference type="SAM" id="SignalP"/>
    </source>
</evidence>
<proteinExistence type="inferred from homology"/>
<dbReference type="InterPro" id="IPR004911">
    <property type="entry name" value="Interferon-induced_GILT"/>
</dbReference>
<feature type="signal peptide" evidence="6">
    <location>
        <begin position="1"/>
        <end position="23"/>
    </location>
</feature>
<evidence type="ECO:0000256" key="5">
    <source>
        <dbReference type="ARBA" id="ARBA00023180"/>
    </source>
</evidence>
<dbReference type="PANTHER" id="PTHR13234">
    <property type="entry name" value="GAMMA-INTERFERON INDUCIBLE LYSOSOMAL THIOL REDUCTASE GILT"/>
    <property type="match status" value="1"/>
</dbReference>